<dbReference type="GeneID" id="55013214"/>
<dbReference type="RefSeq" id="YP_009821728.1">
    <property type="nucleotide sequence ID" value="NC_048179.1"/>
</dbReference>
<name>A0A4D6DXE3_9CAUD</name>
<dbReference type="KEGG" id="vg:55013214"/>
<accession>A0A4D6DXE3</accession>
<dbReference type="EMBL" id="MK673511">
    <property type="protein sequence ID" value="QBZ70516.1"/>
    <property type="molecule type" value="Genomic_DNA"/>
</dbReference>
<proteinExistence type="predicted"/>
<protein>
    <recommendedName>
        <fullName evidence="3">Tail assembly chaperone</fullName>
    </recommendedName>
</protein>
<evidence type="ECO:0000313" key="2">
    <source>
        <dbReference type="Proteomes" id="UP000297083"/>
    </source>
</evidence>
<evidence type="ECO:0000313" key="1">
    <source>
        <dbReference type="EMBL" id="QBZ70516.1"/>
    </source>
</evidence>
<evidence type="ECO:0008006" key="3">
    <source>
        <dbReference type="Google" id="ProtNLM"/>
    </source>
</evidence>
<keyword evidence="2" id="KW-1185">Reference proteome</keyword>
<sequence length="142" mass="15321">MTEPKSFDIDGVTYNMNLANALPAWAVLKKAGKLFKGIGNADIVGKDNKVDGKKAMLVILDAVLDNAGSDEVTAIEDLIFKNTVVVVNGTPRKLGDVKDQHFNQYRSHILPILKEGLLFQFADFFKGNGLSGIAGLAMPSTK</sequence>
<dbReference type="Pfam" id="PF10876">
    <property type="entry name" value="Phage_TAC_9"/>
    <property type="match status" value="1"/>
</dbReference>
<dbReference type="InterPro" id="IPR020351">
    <property type="entry name" value="Phage_TAC_9"/>
</dbReference>
<organism evidence="1 2">
    <name type="scientific">Salmonella phage ZCSE2</name>
    <dbReference type="NCBI Taxonomy" id="2562175"/>
    <lineage>
        <taxon>Viruses</taxon>
        <taxon>Duplodnaviria</taxon>
        <taxon>Heunggongvirae</taxon>
        <taxon>Uroviricota</taxon>
        <taxon>Caudoviricetes</taxon>
        <taxon>Loughboroughvirus</taxon>
        <taxon>Loughboroughvirus ZCSE2</taxon>
    </lineage>
</organism>
<dbReference type="Proteomes" id="UP000297083">
    <property type="component" value="Segment"/>
</dbReference>
<reference evidence="1 2" key="1">
    <citation type="submission" date="2019-03" db="EMBL/GenBank/DDBJ databases">
        <authorList>
            <person name="Connerton I.F."/>
            <person name="El-Shibiny A."/>
            <person name="Hooton S."/>
            <person name="Mohamed A."/>
            <person name="Taha O."/>
            <person name="E-Sherif H.M."/>
            <person name="Connerton P.L."/>
        </authorList>
    </citation>
    <scope>NUCLEOTIDE SEQUENCE [LARGE SCALE GENOMIC DNA]</scope>
</reference>